<keyword evidence="2" id="KW-1185">Reference proteome</keyword>
<accession>A0AAE0BMP9</accession>
<evidence type="ECO:0000313" key="1">
    <source>
        <dbReference type="EMBL" id="KAK3239473.1"/>
    </source>
</evidence>
<organism evidence="1 2">
    <name type="scientific">Cymbomonas tetramitiformis</name>
    <dbReference type="NCBI Taxonomy" id="36881"/>
    <lineage>
        <taxon>Eukaryota</taxon>
        <taxon>Viridiplantae</taxon>
        <taxon>Chlorophyta</taxon>
        <taxon>Pyramimonadophyceae</taxon>
        <taxon>Pyramimonadales</taxon>
        <taxon>Pyramimonadaceae</taxon>
        <taxon>Cymbomonas</taxon>
    </lineage>
</organism>
<gene>
    <name evidence="1" type="ORF">CYMTET_50597</name>
</gene>
<protein>
    <submittedName>
        <fullName evidence="1">Uncharacterized protein</fullName>
    </submittedName>
</protein>
<name>A0AAE0BMP9_9CHLO</name>
<comment type="caution">
    <text evidence="1">The sequence shown here is derived from an EMBL/GenBank/DDBJ whole genome shotgun (WGS) entry which is preliminary data.</text>
</comment>
<dbReference type="AlphaFoldDB" id="A0AAE0BMP9"/>
<reference evidence="1 2" key="1">
    <citation type="journal article" date="2015" name="Genome Biol. Evol.">
        <title>Comparative Genomics of a Bacterivorous Green Alga Reveals Evolutionary Causalities and Consequences of Phago-Mixotrophic Mode of Nutrition.</title>
        <authorList>
            <person name="Burns J.A."/>
            <person name="Paasch A."/>
            <person name="Narechania A."/>
            <person name="Kim E."/>
        </authorList>
    </citation>
    <scope>NUCLEOTIDE SEQUENCE [LARGE SCALE GENOMIC DNA]</scope>
    <source>
        <strain evidence="1 2">PLY_AMNH</strain>
    </source>
</reference>
<proteinExistence type="predicted"/>
<dbReference type="InterPro" id="IPR014710">
    <property type="entry name" value="RmlC-like_jellyroll"/>
</dbReference>
<dbReference type="EMBL" id="LGRX02033905">
    <property type="protein sequence ID" value="KAK3239473.1"/>
    <property type="molecule type" value="Genomic_DNA"/>
</dbReference>
<sequence length="165" mass="17980">LSAETCTNITAGRSSSREAASMGEIQVPYTHLWCSADGETHVQECFMSDFVLKGYSNAPQAVREDGVPTPDKIAFTQVPVGWDNPWHPCPKTQFVITLSGSWYVTTSDGSRREFTTGDVLFQDNTPDAPAAKIPQHYSGTVGDVPCQQMIIQVDRAPEVDNPGCL</sequence>
<dbReference type="InterPro" id="IPR011051">
    <property type="entry name" value="RmlC_Cupin_sf"/>
</dbReference>
<dbReference type="CDD" id="cd07009">
    <property type="entry name" value="cupin_BLL0285-like"/>
    <property type="match status" value="1"/>
</dbReference>
<feature type="non-terminal residue" evidence="1">
    <location>
        <position position="1"/>
    </location>
</feature>
<evidence type="ECO:0000313" key="2">
    <source>
        <dbReference type="Proteomes" id="UP001190700"/>
    </source>
</evidence>
<dbReference type="Gene3D" id="2.60.120.10">
    <property type="entry name" value="Jelly Rolls"/>
    <property type="match status" value="1"/>
</dbReference>
<dbReference type="Proteomes" id="UP001190700">
    <property type="component" value="Unassembled WGS sequence"/>
</dbReference>
<dbReference type="SUPFAM" id="SSF51182">
    <property type="entry name" value="RmlC-like cupins"/>
    <property type="match status" value="1"/>
</dbReference>